<proteinExistence type="predicted"/>
<dbReference type="KEGG" id="nmv:NITMOv2_2589"/>
<dbReference type="RefSeq" id="WP_053380090.1">
    <property type="nucleotide sequence ID" value="NZ_CP011801.1"/>
</dbReference>
<accession>A0A0K2GEI1</accession>
<sequence length="85" mass="9581">MPLVKGLALWSGLLLVGLLAVFSWVSDRRPPAQAQEPKRYLYRVIEVPADTFAMQQVLNEHGAAGWELIVVEMAEMATPRMIFKK</sequence>
<evidence type="ECO:0008006" key="3">
    <source>
        <dbReference type="Google" id="ProtNLM"/>
    </source>
</evidence>
<protein>
    <recommendedName>
        <fullName evidence="3">DUF4177 domain-containing protein</fullName>
    </recommendedName>
</protein>
<evidence type="ECO:0000313" key="1">
    <source>
        <dbReference type="EMBL" id="ALA59002.1"/>
    </source>
</evidence>
<name>A0A0K2GEI1_NITMO</name>
<evidence type="ECO:0000313" key="2">
    <source>
        <dbReference type="Proteomes" id="UP000069205"/>
    </source>
</evidence>
<gene>
    <name evidence="1" type="ORF">NITMOv2_2589</name>
</gene>
<dbReference type="AlphaFoldDB" id="A0A0K2GEI1"/>
<dbReference type="OrthoDB" id="9799495at2"/>
<dbReference type="EMBL" id="CP011801">
    <property type="protein sequence ID" value="ALA59002.1"/>
    <property type="molecule type" value="Genomic_DNA"/>
</dbReference>
<keyword evidence="2" id="KW-1185">Reference proteome</keyword>
<dbReference type="STRING" id="42253.NITMOv2_2589"/>
<reference evidence="1 2" key="1">
    <citation type="journal article" date="2015" name="Proc. Natl. Acad. Sci. U.S.A.">
        <title>Expanded metabolic versatility of ubiquitous nitrite-oxidizing bacteria from the genus Nitrospira.</title>
        <authorList>
            <person name="Koch H."/>
            <person name="Lucker S."/>
            <person name="Albertsen M."/>
            <person name="Kitzinger K."/>
            <person name="Herbold C."/>
            <person name="Spieck E."/>
            <person name="Nielsen P.H."/>
            <person name="Wagner M."/>
            <person name="Daims H."/>
        </authorList>
    </citation>
    <scope>NUCLEOTIDE SEQUENCE [LARGE SCALE GENOMIC DNA]</scope>
    <source>
        <strain evidence="1 2">NSP M-1</strain>
    </source>
</reference>
<dbReference type="Proteomes" id="UP000069205">
    <property type="component" value="Chromosome"/>
</dbReference>
<organism evidence="1 2">
    <name type="scientific">Nitrospira moscoviensis</name>
    <dbReference type="NCBI Taxonomy" id="42253"/>
    <lineage>
        <taxon>Bacteria</taxon>
        <taxon>Pseudomonadati</taxon>
        <taxon>Nitrospirota</taxon>
        <taxon>Nitrospiria</taxon>
        <taxon>Nitrospirales</taxon>
        <taxon>Nitrospiraceae</taxon>
        <taxon>Nitrospira</taxon>
    </lineage>
</organism>
<dbReference type="PATRIC" id="fig|42253.5.peg.2558"/>